<sequence length="95" mass="10164">MIPLDDWRACACGRSIPSHADAGPDPAGGDGCGMAWRRTEDRNEIEERHLTEVQPGGHLRQDVPAGLALPNHHMSSEENAMVGPLSRPARGGETS</sequence>
<name>A0ABP9NPK8_9PSEU</name>
<proteinExistence type="predicted"/>
<evidence type="ECO:0000313" key="3">
    <source>
        <dbReference type="Proteomes" id="UP001500804"/>
    </source>
</evidence>
<evidence type="ECO:0000313" key="2">
    <source>
        <dbReference type="EMBL" id="GAA5130181.1"/>
    </source>
</evidence>
<reference evidence="3" key="1">
    <citation type="journal article" date="2019" name="Int. J. Syst. Evol. Microbiol.">
        <title>The Global Catalogue of Microorganisms (GCM) 10K type strain sequencing project: providing services to taxonomists for standard genome sequencing and annotation.</title>
        <authorList>
            <consortium name="The Broad Institute Genomics Platform"/>
            <consortium name="The Broad Institute Genome Sequencing Center for Infectious Disease"/>
            <person name="Wu L."/>
            <person name="Ma J."/>
        </authorList>
    </citation>
    <scope>NUCLEOTIDE SEQUENCE [LARGE SCALE GENOMIC DNA]</scope>
    <source>
        <strain evidence="3">JCM 18302</strain>
    </source>
</reference>
<gene>
    <name evidence="2" type="ORF">GCM10023320_51810</name>
</gene>
<dbReference type="Proteomes" id="UP001500804">
    <property type="component" value="Unassembled WGS sequence"/>
</dbReference>
<dbReference type="EMBL" id="BAABJO010000021">
    <property type="protein sequence ID" value="GAA5130181.1"/>
    <property type="molecule type" value="Genomic_DNA"/>
</dbReference>
<organism evidence="2 3">
    <name type="scientific">Pseudonocardia adelaidensis</name>
    <dbReference type="NCBI Taxonomy" id="648754"/>
    <lineage>
        <taxon>Bacteria</taxon>
        <taxon>Bacillati</taxon>
        <taxon>Actinomycetota</taxon>
        <taxon>Actinomycetes</taxon>
        <taxon>Pseudonocardiales</taxon>
        <taxon>Pseudonocardiaceae</taxon>
        <taxon>Pseudonocardia</taxon>
    </lineage>
</organism>
<evidence type="ECO:0000256" key="1">
    <source>
        <dbReference type="SAM" id="MobiDB-lite"/>
    </source>
</evidence>
<protein>
    <submittedName>
        <fullName evidence="2">Uncharacterized protein</fullName>
    </submittedName>
</protein>
<keyword evidence="3" id="KW-1185">Reference proteome</keyword>
<feature type="region of interest" description="Disordered" evidence="1">
    <location>
        <begin position="14"/>
        <end position="95"/>
    </location>
</feature>
<comment type="caution">
    <text evidence="2">The sequence shown here is derived from an EMBL/GenBank/DDBJ whole genome shotgun (WGS) entry which is preliminary data.</text>
</comment>
<feature type="compositionally biased region" description="Basic and acidic residues" evidence="1">
    <location>
        <begin position="37"/>
        <end position="51"/>
    </location>
</feature>
<accession>A0ABP9NPK8</accession>